<dbReference type="STRING" id="27349.A0A0L6V399"/>
<evidence type="ECO:0000313" key="2">
    <source>
        <dbReference type="Proteomes" id="UP000037035"/>
    </source>
</evidence>
<sequence length="901" mass="101299">MPTKSASIRAAAEDFAEVFSNHQICPASVQQSKGYQYSLPQVSVGIQHPLNLLTSQSPTRPGSSIAPFHINSLPELENTFPSVSSDTLLYSLVGDDTACWLSISKRDSSRRQWECSQLLMWPHLHSKESKGKLEPFSAYHRQGSVTTVLPGSPIGIKNTTSLDIALHIPVTSEYETSVWPSSNRNQTPMPIVLFVKIQMMKHNHSQKSLQGSTLLACVPWQITLTLPLQENFARQPSKWRSTSVIPQPDLQLLRKPNQSSILNEILPQHHARLPSLPTYSPLTIQKSPLKTYEVVSSAPFCKGLTDEELAGLPGISASNPPKSVYVSSPNASKFSADIGRAQLDRDFPLSSHKTINDCQDVRLPSTSRNTSHSHFEEWQYINGLVSRLTSLEPDLVLRGNCLEACKIHSPKISCSFNQNSIDIFARQTIQWSMQAEGCLPKLMDLSYIQNSDQIDNLIKPYECLLPAGSPRVQLTPPFALLKVCRLNKQLIELRQLDTQSIDAGLTRAFLREEKFVEKHPFDSSSLSSAPIKSKSSCSSHLIPLQEATARLRLRQLQISRAMSISPTLADKLSNNKWRSTFTCQITLQRLSKPLTTRRSLYKKKVCYLFLYGRGCNQAKSIHQTNWIHRDFKATIQMHPLDHTNCQRISSDSQPSNHSGLPEELDDQDVIMIQIYFPMCKGYTQKTAMSDNPWRLSLGKYLQLCFYSPGLVLNHVYGAPRGGWFSCSHCIEIIFASLTKMREEEYDIVLKRSEAFFSTVQTVLLMSLDRGSCLAVGKLLVRPSCIKIYYPKYHQPNSSKMAIAPERHRKISAGPTHHQPSHAWYPISVLWQRAKYVPVGTTLKVVLSQIPIRPEWMISAWLSSTPLGTKVSQKFVPLFKYSDQLLRILQEAVGIANAKDVA</sequence>
<dbReference type="VEuPathDB" id="FungiDB:VP01_2727g2"/>
<protein>
    <submittedName>
        <fullName evidence="1">Uncharacterized protein</fullName>
    </submittedName>
</protein>
<evidence type="ECO:0000313" key="1">
    <source>
        <dbReference type="EMBL" id="KNZ55258.1"/>
    </source>
</evidence>
<accession>A0A0L6V399</accession>
<dbReference type="GO" id="GO:0000285">
    <property type="term" value="F:1-phosphatidylinositol-3-phosphate 5-kinase activity"/>
    <property type="evidence" value="ECO:0007669"/>
    <property type="project" value="TreeGrafter"/>
</dbReference>
<dbReference type="GO" id="GO:0010008">
    <property type="term" value="C:endosome membrane"/>
    <property type="evidence" value="ECO:0007669"/>
    <property type="project" value="TreeGrafter"/>
</dbReference>
<gene>
    <name evidence="1" type="ORF">VP01_2727g2</name>
</gene>
<dbReference type="OrthoDB" id="158357at2759"/>
<dbReference type="GO" id="GO:0000329">
    <property type="term" value="C:fungal-type vacuole membrane"/>
    <property type="evidence" value="ECO:0007669"/>
    <property type="project" value="TreeGrafter"/>
</dbReference>
<dbReference type="PANTHER" id="PTHR45748">
    <property type="entry name" value="1-PHOSPHATIDYLINOSITOL 3-PHOSPHATE 5-KINASE-RELATED"/>
    <property type="match status" value="1"/>
</dbReference>
<reference evidence="1 2" key="1">
    <citation type="submission" date="2015-08" db="EMBL/GenBank/DDBJ databases">
        <title>Next Generation Sequencing and Analysis of the Genome of Puccinia sorghi L Schw, the Causal Agent of Maize Common Rust.</title>
        <authorList>
            <person name="Rochi L."/>
            <person name="Burguener G."/>
            <person name="Darino M."/>
            <person name="Turjanski A."/>
            <person name="Kreff E."/>
            <person name="Dieguez M.J."/>
            <person name="Sacco F."/>
        </authorList>
    </citation>
    <scope>NUCLEOTIDE SEQUENCE [LARGE SCALE GENOMIC DNA]</scope>
    <source>
        <strain evidence="1 2">RO10H11247</strain>
    </source>
</reference>
<dbReference type="AlphaFoldDB" id="A0A0L6V399"/>
<dbReference type="PANTHER" id="PTHR45748:SF7">
    <property type="entry name" value="1-PHOSPHATIDYLINOSITOL 3-PHOSPHATE 5-KINASE-RELATED"/>
    <property type="match status" value="1"/>
</dbReference>
<name>A0A0L6V399_9BASI</name>
<dbReference type="EMBL" id="LAVV01007643">
    <property type="protein sequence ID" value="KNZ55258.1"/>
    <property type="molecule type" value="Genomic_DNA"/>
</dbReference>
<proteinExistence type="predicted"/>
<dbReference type="Proteomes" id="UP000037035">
    <property type="component" value="Unassembled WGS sequence"/>
</dbReference>
<comment type="caution">
    <text evidence="1">The sequence shown here is derived from an EMBL/GenBank/DDBJ whole genome shotgun (WGS) entry which is preliminary data.</text>
</comment>
<dbReference type="GO" id="GO:0046854">
    <property type="term" value="P:phosphatidylinositol phosphate biosynthetic process"/>
    <property type="evidence" value="ECO:0007669"/>
    <property type="project" value="TreeGrafter"/>
</dbReference>
<organism evidence="1 2">
    <name type="scientific">Puccinia sorghi</name>
    <dbReference type="NCBI Taxonomy" id="27349"/>
    <lineage>
        <taxon>Eukaryota</taxon>
        <taxon>Fungi</taxon>
        <taxon>Dikarya</taxon>
        <taxon>Basidiomycota</taxon>
        <taxon>Pucciniomycotina</taxon>
        <taxon>Pucciniomycetes</taxon>
        <taxon>Pucciniales</taxon>
        <taxon>Pucciniaceae</taxon>
        <taxon>Puccinia</taxon>
    </lineage>
</organism>
<keyword evidence="2" id="KW-1185">Reference proteome</keyword>